<keyword evidence="2" id="KW-1185">Reference proteome</keyword>
<dbReference type="EMBL" id="JAMZEG020000003">
    <property type="protein sequence ID" value="MDE8603931.1"/>
    <property type="molecule type" value="Genomic_DNA"/>
</dbReference>
<dbReference type="RefSeq" id="WP_255896425.1">
    <property type="nucleotide sequence ID" value="NZ_JAMZEG020000003.1"/>
</dbReference>
<evidence type="ECO:0000313" key="2">
    <source>
        <dbReference type="Proteomes" id="UP001139522"/>
    </source>
</evidence>
<protein>
    <submittedName>
        <fullName evidence="1">Uncharacterized protein</fullName>
    </submittedName>
</protein>
<proteinExistence type="predicted"/>
<organism evidence="1 2">
    <name type="scientific">Marinomonas maritima</name>
    <dbReference type="NCBI Taxonomy" id="2940935"/>
    <lineage>
        <taxon>Bacteria</taxon>
        <taxon>Pseudomonadati</taxon>
        <taxon>Pseudomonadota</taxon>
        <taxon>Gammaproteobacteria</taxon>
        <taxon>Oceanospirillales</taxon>
        <taxon>Oceanospirillaceae</taxon>
        <taxon>Marinomonas</taxon>
    </lineage>
</organism>
<accession>A0ABT5WJU9</accession>
<comment type="caution">
    <text evidence="1">The sequence shown here is derived from an EMBL/GenBank/DDBJ whole genome shotgun (WGS) entry which is preliminary data.</text>
</comment>
<evidence type="ECO:0000313" key="1">
    <source>
        <dbReference type="EMBL" id="MDE8603931.1"/>
    </source>
</evidence>
<gene>
    <name evidence="1" type="ORF">M3I01_013590</name>
</gene>
<reference evidence="1" key="1">
    <citation type="submission" date="2023-01" db="EMBL/GenBank/DDBJ databases">
        <title>Psychroserpens sp. MSW6 and Marinomonas sp. RSW2, isolated from seawater.</title>
        <authorList>
            <person name="Kristyanto S."/>
            <person name="Jung J."/>
            <person name="Kim J.M."/>
            <person name="Jeon C.O."/>
        </authorList>
    </citation>
    <scope>NUCLEOTIDE SEQUENCE</scope>
    <source>
        <strain evidence="1">RSW2</strain>
    </source>
</reference>
<dbReference type="Proteomes" id="UP001139522">
    <property type="component" value="Unassembled WGS sequence"/>
</dbReference>
<name>A0ABT5WJU9_9GAMM</name>
<sequence length="136" mass="15013">MATKSRFLSAEINLADTFKTTANETITIPAINTDIKTGAKTAGTMEITGTVFYGMVGSLPRKFITHKDAYSHPKKYVLTDAKNGYRVGYLEATTKKTATPEAARDLLHALFEKYGKERLEHVFQNADLQAGLDPQI</sequence>